<organism evidence="2 3">
    <name type="scientific">Arachis hypogaea</name>
    <name type="common">Peanut</name>
    <dbReference type="NCBI Taxonomy" id="3818"/>
    <lineage>
        <taxon>Eukaryota</taxon>
        <taxon>Viridiplantae</taxon>
        <taxon>Streptophyta</taxon>
        <taxon>Embryophyta</taxon>
        <taxon>Tracheophyta</taxon>
        <taxon>Spermatophyta</taxon>
        <taxon>Magnoliopsida</taxon>
        <taxon>eudicotyledons</taxon>
        <taxon>Gunneridae</taxon>
        <taxon>Pentapetalae</taxon>
        <taxon>rosids</taxon>
        <taxon>fabids</taxon>
        <taxon>Fabales</taxon>
        <taxon>Fabaceae</taxon>
        <taxon>Papilionoideae</taxon>
        <taxon>50 kb inversion clade</taxon>
        <taxon>dalbergioids sensu lato</taxon>
        <taxon>Dalbergieae</taxon>
        <taxon>Pterocarpus clade</taxon>
        <taxon>Arachis</taxon>
    </lineage>
</organism>
<reference evidence="2 3" key="1">
    <citation type="submission" date="2020-01" db="EMBL/GenBank/DDBJ databases">
        <title>Genome sequence of Arachis hypogaea, cultivar Shitouqi.</title>
        <authorList>
            <person name="Zhuang W."/>
            <person name="Chen H."/>
            <person name="Varshney R."/>
            <person name="Wang D."/>
            <person name="Ming R."/>
        </authorList>
    </citation>
    <scope>NUCLEOTIDE SEQUENCE [LARGE SCALE GENOMIC DNA]</scope>
    <source>
        <tissue evidence="2">Young leaf</tissue>
    </source>
</reference>
<dbReference type="AlphaFoldDB" id="A0A6B9V9X9"/>
<feature type="region of interest" description="Disordered" evidence="1">
    <location>
        <begin position="1"/>
        <end position="22"/>
    </location>
</feature>
<accession>A0A6B9V9X9</accession>
<gene>
    <name evidence="2" type="ORF">DS421_19g649510</name>
</gene>
<dbReference type="Proteomes" id="UP000464620">
    <property type="component" value="Chromosome B09"/>
</dbReference>
<name>A0A6B9V9X9_ARAHY</name>
<evidence type="ECO:0000313" key="2">
    <source>
        <dbReference type="EMBL" id="QHN77078.1"/>
    </source>
</evidence>
<feature type="compositionally biased region" description="Basic and acidic residues" evidence="1">
    <location>
        <begin position="1"/>
        <end position="18"/>
    </location>
</feature>
<evidence type="ECO:0000313" key="3">
    <source>
        <dbReference type="Proteomes" id="UP000464620"/>
    </source>
</evidence>
<protein>
    <submittedName>
        <fullName evidence="2">Uncharacterized protein</fullName>
    </submittedName>
</protein>
<evidence type="ECO:0000256" key="1">
    <source>
        <dbReference type="SAM" id="MobiDB-lite"/>
    </source>
</evidence>
<sequence>MEGRREKPEQKRERERQKRGSLFCGRASAVAGPPLPFHHRRSPPSPWLAVRSCCLATTGGLPRSGLKERTPLSGGNASVTLLGHWWWSRVAVTPGLLFLPPLLKPPPRLLPFLLPENAA</sequence>
<dbReference type="EMBL" id="CP031001">
    <property type="protein sequence ID" value="QHN77078.1"/>
    <property type="molecule type" value="Genomic_DNA"/>
</dbReference>
<proteinExistence type="predicted"/>